<feature type="region of interest" description="Disordered" evidence="1">
    <location>
        <begin position="218"/>
        <end position="267"/>
    </location>
</feature>
<dbReference type="InterPro" id="IPR011993">
    <property type="entry name" value="PH-like_dom_sf"/>
</dbReference>
<dbReference type="Pfam" id="PF00241">
    <property type="entry name" value="Cofilin_ADF"/>
    <property type="match status" value="1"/>
</dbReference>
<reference evidence="3 4" key="1">
    <citation type="submission" date="2024-05" db="EMBL/GenBank/DDBJ databases">
        <title>A draft genome resource for the thread blight pathogen Marasmius tenuissimus strain MS-2.</title>
        <authorList>
            <person name="Yulfo-Soto G.E."/>
            <person name="Baruah I.K."/>
            <person name="Amoako-Attah I."/>
            <person name="Bukari Y."/>
            <person name="Meinhardt L.W."/>
            <person name="Bailey B.A."/>
            <person name="Cohen S.P."/>
        </authorList>
    </citation>
    <scope>NUCLEOTIDE SEQUENCE [LARGE SCALE GENOMIC DNA]</scope>
    <source>
        <strain evidence="3 4">MS-2</strain>
    </source>
</reference>
<name>A0ABR3A0H7_9AGAR</name>
<evidence type="ECO:0000313" key="4">
    <source>
        <dbReference type="Proteomes" id="UP001437256"/>
    </source>
</evidence>
<feature type="domain" description="ADF-H" evidence="2">
    <location>
        <begin position="4"/>
        <end position="133"/>
    </location>
</feature>
<dbReference type="Gene3D" id="3.40.20.10">
    <property type="entry name" value="Severin"/>
    <property type="match status" value="1"/>
</dbReference>
<evidence type="ECO:0000259" key="2">
    <source>
        <dbReference type="PROSITE" id="PS51263"/>
    </source>
</evidence>
<comment type="caution">
    <text evidence="3">The sequence shown here is derived from an EMBL/GenBank/DDBJ whole genome shotgun (WGS) entry which is preliminary data.</text>
</comment>
<sequence>MDISNLVDYGPVVGAYQAIVQQDSTWFLLTYTENNDRLLLHAHGTQYSDLGEFKSHLDDLAQVYIGFYHEASKSANGFVLINYIPTTVSGVRRARALVHSRRIGSALIKTEHAILTVDHISNITPAAIRDAILNPDSVHTIQINRSFSSITPVTPISPTSNQNPDSPNHNQQFQTSAMNQVRRSFTEIYAPSYSTAPPPPPVSKAHSGSMFTSILRRKHHQKDGTKTLPSRMLNPEADLDDFGLPPPPPPKDKDTDFGGYHSRTHASTYTPFTRQQHYVPSLPRQTSMSDLVSEFAVISHEEAEPQPRQDHASHFIVPLEKKWIPESTFIPDPHERARRRRLAQEQREREEEEAIRAEEERQARIKRERDELLFQEQQEEERRRASLDEELRRARAERRLREEREKEEDRRKKEEIASRKRADRERRLEEHRKQEKWRQEQAKLTSEAEAREAEARKREEVERKRTVQHMVAQVKDEVHKGFLLDGWVTIQISESVVWRRRYFKVIGSTIFFYRNNQELNLVSDELELQGKLSGVREWSEGFEELKAIPYSFAIEFKDGREPWGLFSDSAEEKDKLLGILHYAAGLKV</sequence>
<evidence type="ECO:0000256" key="1">
    <source>
        <dbReference type="SAM" id="MobiDB-lite"/>
    </source>
</evidence>
<feature type="region of interest" description="Disordered" evidence="1">
    <location>
        <begin position="152"/>
        <end position="172"/>
    </location>
</feature>
<keyword evidence="4" id="KW-1185">Reference proteome</keyword>
<feature type="region of interest" description="Disordered" evidence="1">
    <location>
        <begin position="402"/>
        <end position="459"/>
    </location>
</feature>
<feature type="region of interest" description="Disordered" evidence="1">
    <location>
        <begin position="328"/>
        <end position="360"/>
    </location>
</feature>
<proteinExistence type="predicted"/>
<accession>A0ABR3A0H7</accession>
<dbReference type="InterPro" id="IPR002108">
    <property type="entry name" value="ADF-H"/>
</dbReference>
<dbReference type="Proteomes" id="UP001437256">
    <property type="component" value="Unassembled WGS sequence"/>
</dbReference>
<dbReference type="Gene3D" id="2.30.29.30">
    <property type="entry name" value="Pleckstrin-homology domain (PH domain)/Phosphotyrosine-binding domain (PTB)"/>
    <property type="match status" value="1"/>
</dbReference>
<dbReference type="SUPFAM" id="SSF55753">
    <property type="entry name" value="Actin depolymerizing proteins"/>
    <property type="match status" value="1"/>
</dbReference>
<organism evidence="3 4">
    <name type="scientific">Marasmius tenuissimus</name>
    <dbReference type="NCBI Taxonomy" id="585030"/>
    <lineage>
        <taxon>Eukaryota</taxon>
        <taxon>Fungi</taxon>
        <taxon>Dikarya</taxon>
        <taxon>Basidiomycota</taxon>
        <taxon>Agaricomycotina</taxon>
        <taxon>Agaricomycetes</taxon>
        <taxon>Agaricomycetidae</taxon>
        <taxon>Agaricales</taxon>
        <taxon>Marasmiineae</taxon>
        <taxon>Marasmiaceae</taxon>
        <taxon>Marasmius</taxon>
    </lineage>
</organism>
<protein>
    <recommendedName>
        <fullName evidence="2">ADF-H domain-containing protein</fullName>
    </recommendedName>
</protein>
<gene>
    <name evidence="3" type="ORF">AAF712_005708</name>
</gene>
<dbReference type="InterPro" id="IPR029006">
    <property type="entry name" value="ADF-H/Gelsolin-like_dom_sf"/>
</dbReference>
<dbReference type="SUPFAM" id="SSF50729">
    <property type="entry name" value="PH domain-like"/>
    <property type="match status" value="1"/>
</dbReference>
<dbReference type="PROSITE" id="PS51263">
    <property type="entry name" value="ADF_H"/>
    <property type="match status" value="1"/>
</dbReference>
<evidence type="ECO:0000313" key="3">
    <source>
        <dbReference type="EMBL" id="KAL0067138.1"/>
    </source>
</evidence>
<feature type="compositionally biased region" description="Basic and acidic residues" evidence="1">
    <location>
        <begin position="342"/>
        <end position="360"/>
    </location>
</feature>
<dbReference type="EMBL" id="JBBXMP010000028">
    <property type="protein sequence ID" value="KAL0067138.1"/>
    <property type="molecule type" value="Genomic_DNA"/>
</dbReference>